<evidence type="ECO:0000259" key="7">
    <source>
        <dbReference type="Pfam" id="PF02656"/>
    </source>
</evidence>
<keyword evidence="4 6" id="KW-1133">Transmembrane helix</keyword>
<accession>A0ABQ8FSX6</accession>
<keyword evidence="3 6" id="KW-0812">Transmembrane</keyword>
<sequence length="167" mass="17882">MPPPPPPHPARLLARLRTPVYANTGSVARDHLASERTFLAWQRTGLGFIALGIAIERFSQLDLTELLASQTQKRDNSNDGRVAGSSSKHGFRESSTVLVGALLGTGTGSIAYGTSRYFENMRLLERGLFKPAFWGAGALGVAVAGLAGGVYWSAVREKEGRVEGEGR</sequence>
<reference evidence="8 9" key="1">
    <citation type="journal article" date="2021" name="Nat. Commun.">
        <title>Genetic determinants of endophytism in the Arabidopsis root mycobiome.</title>
        <authorList>
            <person name="Mesny F."/>
            <person name="Miyauchi S."/>
            <person name="Thiergart T."/>
            <person name="Pickel B."/>
            <person name="Atanasova L."/>
            <person name="Karlsson M."/>
            <person name="Huettel B."/>
            <person name="Barry K.W."/>
            <person name="Haridas S."/>
            <person name="Chen C."/>
            <person name="Bauer D."/>
            <person name="Andreopoulos W."/>
            <person name="Pangilinan J."/>
            <person name="LaButti K."/>
            <person name="Riley R."/>
            <person name="Lipzen A."/>
            <person name="Clum A."/>
            <person name="Drula E."/>
            <person name="Henrissat B."/>
            <person name="Kohler A."/>
            <person name="Grigoriev I.V."/>
            <person name="Martin F.M."/>
            <person name="Hacquard S."/>
        </authorList>
    </citation>
    <scope>NUCLEOTIDE SEQUENCE [LARGE SCALE GENOMIC DNA]</scope>
    <source>
        <strain evidence="8 9">MPI-SDFR-AT-0080</strain>
    </source>
</reference>
<comment type="subcellular location">
    <subcellularLocation>
        <location evidence="1">Cell membrane</location>
        <topology evidence="1">Multi-pass membrane protein</topology>
    </subcellularLocation>
</comment>
<organism evidence="8 9">
    <name type="scientific">Macrophomina phaseolina</name>
    <dbReference type="NCBI Taxonomy" id="35725"/>
    <lineage>
        <taxon>Eukaryota</taxon>
        <taxon>Fungi</taxon>
        <taxon>Dikarya</taxon>
        <taxon>Ascomycota</taxon>
        <taxon>Pezizomycotina</taxon>
        <taxon>Dothideomycetes</taxon>
        <taxon>Dothideomycetes incertae sedis</taxon>
        <taxon>Botryosphaeriales</taxon>
        <taxon>Botryosphaeriaceae</taxon>
        <taxon>Macrophomina</taxon>
    </lineage>
</organism>
<keyword evidence="9" id="KW-1185">Reference proteome</keyword>
<feature type="transmembrane region" description="Helical" evidence="6">
    <location>
        <begin position="132"/>
        <end position="152"/>
    </location>
</feature>
<dbReference type="PANTHER" id="PTHR34187:SF2">
    <property type="entry name" value="DUF202 DOMAIN-CONTAINING PROTEIN"/>
    <property type="match status" value="1"/>
</dbReference>
<keyword evidence="5 6" id="KW-0472">Membrane</keyword>
<dbReference type="InterPro" id="IPR003807">
    <property type="entry name" value="DUF202"/>
</dbReference>
<dbReference type="Proteomes" id="UP000774617">
    <property type="component" value="Unassembled WGS sequence"/>
</dbReference>
<dbReference type="EMBL" id="JAGTJR010000062">
    <property type="protein sequence ID" value="KAH7024285.1"/>
    <property type="molecule type" value="Genomic_DNA"/>
</dbReference>
<comment type="caution">
    <text evidence="8">The sequence shown here is derived from an EMBL/GenBank/DDBJ whole genome shotgun (WGS) entry which is preliminary data.</text>
</comment>
<evidence type="ECO:0000313" key="8">
    <source>
        <dbReference type="EMBL" id="KAH7024285.1"/>
    </source>
</evidence>
<dbReference type="Pfam" id="PF02656">
    <property type="entry name" value="DUF202"/>
    <property type="match status" value="1"/>
</dbReference>
<evidence type="ECO:0000256" key="6">
    <source>
        <dbReference type="SAM" id="Phobius"/>
    </source>
</evidence>
<name>A0ABQ8FSX6_9PEZI</name>
<evidence type="ECO:0000256" key="5">
    <source>
        <dbReference type="ARBA" id="ARBA00023136"/>
    </source>
</evidence>
<evidence type="ECO:0000256" key="4">
    <source>
        <dbReference type="ARBA" id="ARBA00022989"/>
    </source>
</evidence>
<evidence type="ECO:0000256" key="2">
    <source>
        <dbReference type="ARBA" id="ARBA00022475"/>
    </source>
</evidence>
<dbReference type="PANTHER" id="PTHR34187">
    <property type="entry name" value="FGR18P"/>
    <property type="match status" value="1"/>
</dbReference>
<keyword evidence="2" id="KW-1003">Cell membrane</keyword>
<dbReference type="InterPro" id="IPR052053">
    <property type="entry name" value="IM_YidH-like"/>
</dbReference>
<feature type="domain" description="DUF202" evidence="7">
    <location>
        <begin position="29"/>
        <end position="122"/>
    </location>
</feature>
<evidence type="ECO:0000256" key="1">
    <source>
        <dbReference type="ARBA" id="ARBA00004651"/>
    </source>
</evidence>
<proteinExistence type="predicted"/>
<protein>
    <recommendedName>
        <fullName evidence="7">DUF202 domain-containing protein</fullName>
    </recommendedName>
</protein>
<evidence type="ECO:0000256" key="3">
    <source>
        <dbReference type="ARBA" id="ARBA00022692"/>
    </source>
</evidence>
<evidence type="ECO:0000313" key="9">
    <source>
        <dbReference type="Proteomes" id="UP000774617"/>
    </source>
</evidence>
<gene>
    <name evidence="8" type="ORF">B0J12DRAFT_585445</name>
</gene>